<comment type="caution">
    <text evidence="2">The sequence shown here is derived from an EMBL/GenBank/DDBJ whole genome shotgun (WGS) entry which is preliminary data.</text>
</comment>
<feature type="compositionally biased region" description="Polar residues" evidence="1">
    <location>
        <begin position="55"/>
        <end position="68"/>
    </location>
</feature>
<name>A0A392S8I7_9FABA</name>
<feature type="region of interest" description="Disordered" evidence="1">
    <location>
        <begin position="55"/>
        <end position="90"/>
    </location>
</feature>
<evidence type="ECO:0000256" key="1">
    <source>
        <dbReference type="SAM" id="MobiDB-lite"/>
    </source>
</evidence>
<reference evidence="2 3" key="1">
    <citation type="journal article" date="2018" name="Front. Plant Sci.">
        <title>Red Clover (Trifolium pratense) and Zigzag Clover (T. medium) - A Picture of Genomic Similarities and Differences.</title>
        <authorList>
            <person name="Dluhosova J."/>
            <person name="Istvanek J."/>
            <person name="Nedelnik J."/>
            <person name="Repkova J."/>
        </authorList>
    </citation>
    <scope>NUCLEOTIDE SEQUENCE [LARGE SCALE GENOMIC DNA]</scope>
    <source>
        <strain evidence="3">cv. 10/8</strain>
        <tissue evidence="2">Leaf</tissue>
    </source>
</reference>
<proteinExistence type="predicted"/>
<accession>A0A392S8I7</accession>
<evidence type="ECO:0000313" key="2">
    <source>
        <dbReference type="EMBL" id="MCI44494.1"/>
    </source>
</evidence>
<dbReference type="EMBL" id="LXQA010331349">
    <property type="protein sequence ID" value="MCI44494.1"/>
    <property type="molecule type" value="Genomic_DNA"/>
</dbReference>
<dbReference type="Proteomes" id="UP000265520">
    <property type="component" value="Unassembled WGS sequence"/>
</dbReference>
<feature type="non-terminal residue" evidence="2">
    <location>
        <position position="90"/>
    </location>
</feature>
<sequence>MLKMKLAEKVALDAKVKQVKEVFDFCQEDHLNGHYTPEGNTEEAKYVANYQKPNSYSYNSGWRDNPNSNWNQNTAQGNQQTQQPRKPSLL</sequence>
<dbReference type="AlphaFoldDB" id="A0A392S8I7"/>
<organism evidence="2 3">
    <name type="scientific">Trifolium medium</name>
    <dbReference type="NCBI Taxonomy" id="97028"/>
    <lineage>
        <taxon>Eukaryota</taxon>
        <taxon>Viridiplantae</taxon>
        <taxon>Streptophyta</taxon>
        <taxon>Embryophyta</taxon>
        <taxon>Tracheophyta</taxon>
        <taxon>Spermatophyta</taxon>
        <taxon>Magnoliopsida</taxon>
        <taxon>eudicotyledons</taxon>
        <taxon>Gunneridae</taxon>
        <taxon>Pentapetalae</taxon>
        <taxon>rosids</taxon>
        <taxon>fabids</taxon>
        <taxon>Fabales</taxon>
        <taxon>Fabaceae</taxon>
        <taxon>Papilionoideae</taxon>
        <taxon>50 kb inversion clade</taxon>
        <taxon>NPAAA clade</taxon>
        <taxon>Hologalegina</taxon>
        <taxon>IRL clade</taxon>
        <taxon>Trifolieae</taxon>
        <taxon>Trifolium</taxon>
    </lineage>
</organism>
<protein>
    <submittedName>
        <fullName evidence="2">Uncharacterized protein</fullName>
    </submittedName>
</protein>
<keyword evidence="3" id="KW-1185">Reference proteome</keyword>
<evidence type="ECO:0000313" key="3">
    <source>
        <dbReference type="Proteomes" id="UP000265520"/>
    </source>
</evidence>
<feature type="compositionally biased region" description="Low complexity" evidence="1">
    <location>
        <begin position="69"/>
        <end position="83"/>
    </location>
</feature>